<reference evidence="4 5" key="1">
    <citation type="journal article" date="2019" name="Sci. Rep.">
        <title>Orb-weaving spider Araneus ventricosus genome elucidates the spidroin gene catalogue.</title>
        <authorList>
            <person name="Kono N."/>
            <person name="Nakamura H."/>
            <person name="Ohtoshi R."/>
            <person name="Moran D.A.P."/>
            <person name="Shinohara A."/>
            <person name="Yoshida Y."/>
            <person name="Fujiwara M."/>
            <person name="Mori M."/>
            <person name="Tomita M."/>
            <person name="Arakawa K."/>
        </authorList>
    </citation>
    <scope>NUCLEOTIDE SEQUENCE [LARGE SCALE GENOMIC DNA]</scope>
</reference>
<dbReference type="Proteomes" id="UP000499080">
    <property type="component" value="Unassembled WGS sequence"/>
</dbReference>
<organism evidence="4 5">
    <name type="scientific">Araneus ventricosus</name>
    <name type="common">Orbweaver spider</name>
    <name type="synonym">Epeira ventricosa</name>
    <dbReference type="NCBI Taxonomy" id="182803"/>
    <lineage>
        <taxon>Eukaryota</taxon>
        <taxon>Metazoa</taxon>
        <taxon>Ecdysozoa</taxon>
        <taxon>Arthropoda</taxon>
        <taxon>Chelicerata</taxon>
        <taxon>Arachnida</taxon>
        <taxon>Araneae</taxon>
        <taxon>Araneomorphae</taxon>
        <taxon>Entelegynae</taxon>
        <taxon>Araneoidea</taxon>
        <taxon>Araneidae</taxon>
        <taxon>Araneus</taxon>
    </lineage>
</organism>
<dbReference type="GO" id="GO:1990904">
    <property type="term" value="C:ribonucleoprotein complex"/>
    <property type="evidence" value="ECO:0007669"/>
    <property type="project" value="UniProtKB-KW"/>
</dbReference>
<protein>
    <submittedName>
        <fullName evidence="4">28S ribosomal protein S21, mitochondrial</fullName>
    </submittedName>
</protein>
<dbReference type="Pfam" id="PF01165">
    <property type="entry name" value="Ribosomal_S21"/>
    <property type="match status" value="1"/>
</dbReference>
<keyword evidence="3" id="KW-0687">Ribonucleoprotein</keyword>
<evidence type="ECO:0000256" key="1">
    <source>
        <dbReference type="ARBA" id="ARBA00006640"/>
    </source>
</evidence>
<dbReference type="PANTHER" id="PTHR21109">
    <property type="entry name" value="MITOCHONDRIAL 28S RIBOSOMAL PROTEIN S21"/>
    <property type="match status" value="1"/>
</dbReference>
<keyword evidence="5" id="KW-1185">Reference proteome</keyword>
<dbReference type="AlphaFoldDB" id="A0A4Y2GJB1"/>
<sequence length="89" mass="10634">MVRLCHLKFVARTVLVKNKNVDGAVSVLNRILSSEGVFAHFRRRMYYEKPWQVRRRVNIEICKAIYNEDMTNKITFTMRKNREEAWPGC</sequence>
<dbReference type="Gene3D" id="1.20.5.1150">
    <property type="entry name" value="Ribosomal protein S8"/>
    <property type="match status" value="1"/>
</dbReference>
<dbReference type="GO" id="GO:0003735">
    <property type="term" value="F:structural constituent of ribosome"/>
    <property type="evidence" value="ECO:0007669"/>
    <property type="project" value="InterPro"/>
</dbReference>
<dbReference type="PANTHER" id="PTHR21109:SF0">
    <property type="entry name" value="SMALL RIBOSOMAL SUBUNIT PROTEIN BS21M"/>
    <property type="match status" value="1"/>
</dbReference>
<dbReference type="OrthoDB" id="2501249at2759"/>
<accession>A0A4Y2GJB1</accession>
<gene>
    <name evidence="4" type="primary">MRPS21</name>
    <name evidence="4" type="ORF">AVEN_51511_1</name>
</gene>
<dbReference type="InterPro" id="IPR001911">
    <property type="entry name" value="Ribosomal_bS21"/>
</dbReference>
<evidence type="ECO:0000256" key="3">
    <source>
        <dbReference type="ARBA" id="ARBA00023274"/>
    </source>
</evidence>
<dbReference type="InterPro" id="IPR038380">
    <property type="entry name" value="Ribosomal_bS21_sf"/>
</dbReference>
<dbReference type="GO" id="GO:0006412">
    <property type="term" value="P:translation"/>
    <property type="evidence" value="ECO:0007669"/>
    <property type="project" value="InterPro"/>
</dbReference>
<evidence type="ECO:0000256" key="2">
    <source>
        <dbReference type="ARBA" id="ARBA00022980"/>
    </source>
</evidence>
<proteinExistence type="inferred from homology"/>
<dbReference type="NCBIfam" id="TIGR00030">
    <property type="entry name" value="S21p"/>
    <property type="match status" value="1"/>
</dbReference>
<evidence type="ECO:0000313" key="5">
    <source>
        <dbReference type="Proteomes" id="UP000499080"/>
    </source>
</evidence>
<comment type="caution">
    <text evidence="4">The sequence shown here is derived from an EMBL/GenBank/DDBJ whole genome shotgun (WGS) entry which is preliminary data.</text>
</comment>
<dbReference type="GO" id="GO:0005840">
    <property type="term" value="C:ribosome"/>
    <property type="evidence" value="ECO:0007669"/>
    <property type="project" value="UniProtKB-KW"/>
</dbReference>
<dbReference type="EMBL" id="BGPR01001428">
    <property type="protein sequence ID" value="GBM53673.1"/>
    <property type="molecule type" value="Genomic_DNA"/>
</dbReference>
<name>A0A4Y2GJB1_ARAVE</name>
<keyword evidence="2 4" id="KW-0689">Ribosomal protein</keyword>
<comment type="similarity">
    <text evidence="1">Belongs to the bacterial ribosomal protein bS21 family.</text>
</comment>
<evidence type="ECO:0000313" key="4">
    <source>
        <dbReference type="EMBL" id="GBM53673.1"/>
    </source>
</evidence>